<dbReference type="NCBIfam" id="TIGR00726">
    <property type="entry name" value="peptidoglycan editing factor PgeF"/>
    <property type="match status" value="1"/>
</dbReference>
<name>A0A544QUX1_9FIRM</name>
<comment type="similarity">
    <text evidence="3 11">Belongs to the purine nucleoside phosphorylase YfiH/LACC1 family.</text>
</comment>
<dbReference type="GO" id="GO:0016787">
    <property type="term" value="F:hydrolase activity"/>
    <property type="evidence" value="ECO:0007669"/>
    <property type="project" value="UniProtKB-KW"/>
</dbReference>
<evidence type="ECO:0000256" key="9">
    <source>
        <dbReference type="ARBA" id="ARBA00048968"/>
    </source>
</evidence>
<evidence type="ECO:0000256" key="3">
    <source>
        <dbReference type="ARBA" id="ARBA00007353"/>
    </source>
</evidence>
<comment type="catalytic activity">
    <reaction evidence="10">
        <text>S-methyl-5'-thioadenosine + phosphate = 5-(methylsulfanyl)-alpha-D-ribose 1-phosphate + adenine</text>
        <dbReference type="Rhea" id="RHEA:11852"/>
        <dbReference type="ChEBI" id="CHEBI:16708"/>
        <dbReference type="ChEBI" id="CHEBI:17509"/>
        <dbReference type="ChEBI" id="CHEBI:43474"/>
        <dbReference type="ChEBI" id="CHEBI:58533"/>
        <dbReference type="EC" id="2.4.2.28"/>
    </reaction>
    <physiologicalReaction direction="left-to-right" evidence="10">
        <dbReference type="Rhea" id="RHEA:11853"/>
    </physiologicalReaction>
</comment>
<gene>
    <name evidence="12" type="primary">pgeF</name>
    <name evidence="12" type="ORF">EXD82_06605</name>
</gene>
<dbReference type="SUPFAM" id="SSF64438">
    <property type="entry name" value="CNF1/YfiH-like putative cysteine hydrolases"/>
    <property type="match status" value="1"/>
</dbReference>
<organism evidence="12 13">
    <name type="scientific">Peptacetobacter hominis</name>
    <dbReference type="NCBI Taxonomy" id="2743610"/>
    <lineage>
        <taxon>Bacteria</taxon>
        <taxon>Bacillati</taxon>
        <taxon>Bacillota</taxon>
        <taxon>Clostridia</taxon>
        <taxon>Peptostreptococcales</taxon>
        <taxon>Peptostreptococcaceae</taxon>
        <taxon>Peptacetobacter</taxon>
    </lineage>
</organism>
<evidence type="ECO:0000256" key="6">
    <source>
        <dbReference type="ARBA" id="ARBA00022801"/>
    </source>
</evidence>
<protein>
    <recommendedName>
        <fullName evidence="11">Purine nucleoside phosphorylase</fullName>
    </recommendedName>
</protein>
<dbReference type="InterPro" id="IPR011324">
    <property type="entry name" value="Cytotoxic_necrot_fac-like_cat"/>
</dbReference>
<reference evidence="12 13" key="1">
    <citation type="submission" date="2019-02" db="EMBL/GenBank/DDBJ databases">
        <title>Peptostreptococcaceae bacterium ZHW00191 nov., a new bacterium isolated from the human gut.</title>
        <authorList>
            <person name="Zhou H.-W."/>
            <person name="Chen X.-J."/>
        </authorList>
    </citation>
    <scope>NUCLEOTIDE SEQUENCE [LARGE SCALE GENOMIC DNA]</scope>
    <source>
        <strain evidence="12 13">ZHW00191</strain>
    </source>
</reference>
<dbReference type="EMBL" id="SGJB01000010">
    <property type="protein sequence ID" value="TQQ84470.1"/>
    <property type="molecule type" value="Genomic_DNA"/>
</dbReference>
<dbReference type="PANTHER" id="PTHR30616">
    <property type="entry name" value="UNCHARACTERIZED PROTEIN YFIH"/>
    <property type="match status" value="1"/>
</dbReference>
<dbReference type="GO" id="GO:0005507">
    <property type="term" value="F:copper ion binding"/>
    <property type="evidence" value="ECO:0007669"/>
    <property type="project" value="TreeGrafter"/>
</dbReference>
<dbReference type="Proteomes" id="UP000317863">
    <property type="component" value="Unassembled WGS sequence"/>
</dbReference>
<dbReference type="InterPro" id="IPR038371">
    <property type="entry name" value="Cu_polyphenol_OxRdtase_sf"/>
</dbReference>
<evidence type="ECO:0000256" key="5">
    <source>
        <dbReference type="ARBA" id="ARBA00022723"/>
    </source>
</evidence>
<evidence type="ECO:0000256" key="1">
    <source>
        <dbReference type="ARBA" id="ARBA00000553"/>
    </source>
</evidence>
<keyword evidence="7" id="KW-0862">Zinc</keyword>
<keyword evidence="5" id="KW-0479">Metal-binding</keyword>
<dbReference type="InterPro" id="IPR003730">
    <property type="entry name" value="Cu_polyphenol_OxRdtase"/>
</dbReference>
<dbReference type="Pfam" id="PF02578">
    <property type="entry name" value="Cu-oxidase_4"/>
    <property type="match status" value="1"/>
</dbReference>
<evidence type="ECO:0000256" key="8">
    <source>
        <dbReference type="ARBA" id="ARBA00047989"/>
    </source>
</evidence>
<dbReference type="CDD" id="cd16833">
    <property type="entry name" value="YfiH"/>
    <property type="match status" value="1"/>
</dbReference>
<evidence type="ECO:0000256" key="11">
    <source>
        <dbReference type="RuleBase" id="RU361274"/>
    </source>
</evidence>
<keyword evidence="6" id="KW-0378">Hydrolase</keyword>
<comment type="catalytic activity">
    <reaction evidence="1">
        <text>inosine + phosphate = alpha-D-ribose 1-phosphate + hypoxanthine</text>
        <dbReference type="Rhea" id="RHEA:27646"/>
        <dbReference type="ChEBI" id="CHEBI:17368"/>
        <dbReference type="ChEBI" id="CHEBI:17596"/>
        <dbReference type="ChEBI" id="CHEBI:43474"/>
        <dbReference type="ChEBI" id="CHEBI:57720"/>
        <dbReference type="EC" id="2.4.2.1"/>
    </reaction>
    <physiologicalReaction direction="left-to-right" evidence="1">
        <dbReference type="Rhea" id="RHEA:27647"/>
    </physiologicalReaction>
</comment>
<comment type="caution">
    <text evidence="12">The sequence shown here is derived from an EMBL/GenBank/DDBJ whole genome shotgun (WGS) entry which is preliminary data.</text>
</comment>
<dbReference type="GO" id="GO:0017061">
    <property type="term" value="F:S-methyl-5-thioadenosine phosphorylase activity"/>
    <property type="evidence" value="ECO:0007669"/>
    <property type="project" value="UniProtKB-EC"/>
</dbReference>
<evidence type="ECO:0000256" key="7">
    <source>
        <dbReference type="ARBA" id="ARBA00022833"/>
    </source>
</evidence>
<dbReference type="PANTHER" id="PTHR30616:SF2">
    <property type="entry name" value="PURINE NUCLEOSIDE PHOSPHORYLASE LACC1"/>
    <property type="match status" value="1"/>
</dbReference>
<sequence>MINMCVECIEKKINFSDGRYAHIVITTRKYDAKNINDIKDVSNKYNINIANLKDCKQIHSSIVHNISSVDDIPGREGDGMVTSLKGIPLMIYTADCVPVVIIDTVKGVVANIHAGWRGTYEKITANAVNIMQNEYGCSTKDMKCIIGPSIGPCCYEVSKELIDKFNTIITKEDLKFYIIKKDRYYLDLWKINQFILEECGIPSSNIECMELCTSCKNDIFFSYRKDNATSKRIGTIIEIKE</sequence>
<dbReference type="AlphaFoldDB" id="A0A544QUX1"/>
<evidence type="ECO:0000313" key="12">
    <source>
        <dbReference type="EMBL" id="TQQ84470.1"/>
    </source>
</evidence>
<dbReference type="OrthoDB" id="4279at2"/>
<keyword evidence="4" id="KW-0808">Transferase</keyword>
<proteinExistence type="inferred from homology"/>
<comment type="catalytic activity">
    <reaction evidence="8">
        <text>adenosine + H2O + H(+) = inosine + NH4(+)</text>
        <dbReference type="Rhea" id="RHEA:24408"/>
        <dbReference type="ChEBI" id="CHEBI:15377"/>
        <dbReference type="ChEBI" id="CHEBI:15378"/>
        <dbReference type="ChEBI" id="CHEBI:16335"/>
        <dbReference type="ChEBI" id="CHEBI:17596"/>
        <dbReference type="ChEBI" id="CHEBI:28938"/>
        <dbReference type="EC" id="3.5.4.4"/>
    </reaction>
    <physiologicalReaction direction="left-to-right" evidence="8">
        <dbReference type="Rhea" id="RHEA:24409"/>
    </physiologicalReaction>
</comment>
<evidence type="ECO:0000313" key="13">
    <source>
        <dbReference type="Proteomes" id="UP000317863"/>
    </source>
</evidence>
<comment type="catalytic activity">
    <reaction evidence="9">
        <text>adenosine + phosphate = alpha-D-ribose 1-phosphate + adenine</text>
        <dbReference type="Rhea" id="RHEA:27642"/>
        <dbReference type="ChEBI" id="CHEBI:16335"/>
        <dbReference type="ChEBI" id="CHEBI:16708"/>
        <dbReference type="ChEBI" id="CHEBI:43474"/>
        <dbReference type="ChEBI" id="CHEBI:57720"/>
        <dbReference type="EC" id="2.4.2.1"/>
    </reaction>
    <physiologicalReaction direction="left-to-right" evidence="9">
        <dbReference type="Rhea" id="RHEA:27643"/>
    </physiologicalReaction>
</comment>
<evidence type="ECO:0000256" key="2">
    <source>
        <dbReference type="ARBA" id="ARBA00003215"/>
    </source>
</evidence>
<keyword evidence="13" id="KW-1185">Reference proteome</keyword>
<accession>A0A544QUX1</accession>
<dbReference type="Gene3D" id="3.60.140.10">
    <property type="entry name" value="CNF1/YfiH-like putative cysteine hydrolases"/>
    <property type="match status" value="1"/>
</dbReference>
<evidence type="ECO:0000256" key="4">
    <source>
        <dbReference type="ARBA" id="ARBA00022679"/>
    </source>
</evidence>
<evidence type="ECO:0000256" key="10">
    <source>
        <dbReference type="ARBA" id="ARBA00049893"/>
    </source>
</evidence>
<comment type="function">
    <text evidence="2">Purine nucleoside enzyme that catalyzes the phosphorolysis of adenosine and inosine nucleosides, yielding D-ribose 1-phosphate and the respective free bases, adenine and hypoxanthine. Also catalyzes the phosphorolysis of S-methyl-5'-thioadenosine into adenine and S-methyl-5-thio-alpha-D-ribose 1-phosphate. Also has adenosine deaminase activity.</text>
</comment>